<feature type="compositionally biased region" description="Basic and acidic residues" evidence="2">
    <location>
        <begin position="170"/>
        <end position="179"/>
    </location>
</feature>
<evidence type="ECO:0000313" key="5">
    <source>
        <dbReference type="Proteomes" id="UP000738325"/>
    </source>
</evidence>
<feature type="transmembrane region" description="Helical" evidence="3">
    <location>
        <begin position="304"/>
        <end position="327"/>
    </location>
</feature>
<dbReference type="AlphaFoldDB" id="A0A9P6RAG4"/>
<dbReference type="OrthoDB" id="10255576at2759"/>
<comment type="similarity">
    <text evidence="1">Belongs to the complex I NDUFA12 subunit family.</text>
</comment>
<sequence length="423" mass="45859">MSGLSPLRRLALSLKAFAPGGGRRLAGKDLDGNLYFEKPDPNGGRYPRRTVELADPQLSEANYDDANITVQWQAWLRNTRSHPPTEAEIQRDEARKQLTVARAKVLDQAWQDRKAELALEQAQDRRAILSSSTSSSLPAAAASSDAKDTESPSSSPLSDDNTETKSAARKQIEERDAARKAGFKPQVQQGDTFQPEAWTPSAARRRTDSPASGQGATAASAPGSPSRTTNAPSAQFTNGLLVASGTAFLAGIFGSLWYQGRQERRKGHVRVAAGTPVGPSLQSLHDLKKAELLLKEGRLLGLKAFGIATTMCLSGAVLVVGATRWALDVETIPEFSAKMRELFPKQRTKFVDAVVSADHSVFGNKAEATGTRPGSEETDLDHEEDSNILGRLERELRRFETEEEEQQTASQHEPPTASTSTRS</sequence>
<feature type="compositionally biased region" description="Low complexity" evidence="2">
    <location>
        <begin position="209"/>
        <end position="229"/>
    </location>
</feature>
<dbReference type="GO" id="GO:0005739">
    <property type="term" value="C:mitochondrion"/>
    <property type="evidence" value="ECO:0007669"/>
    <property type="project" value="TreeGrafter"/>
</dbReference>
<accession>A0A9P6RAG4</accession>
<dbReference type="GO" id="GO:0045271">
    <property type="term" value="C:respiratory chain complex I"/>
    <property type="evidence" value="ECO:0007669"/>
    <property type="project" value="InterPro"/>
</dbReference>
<evidence type="ECO:0000256" key="2">
    <source>
        <dbReference type="SAM" id="MobiDB-lite"/>
    </source>
</evidence>
<feature type="transmembrane region" description="Helical" evidence="3">
    <location>
        <begin position="236"/>
        <end position="258"/>
    </location>
</feature>
<feature type="region of interest" description="Disordered" evidence="2">
    <location>
        <begin position="365"/>
        <end position="423"/>
    </location>
</feature>
<dbReference type="GO" id="GO:0032981">
    <property type="term" value="P:mitochondrial respiratory chain complex I assembly"/>
    <property type="evidence" value="ECO:0007669"/>
    <property type="project" value="TreeGrafter"/>
</dbReference>
<protein>
    <submittedName>
        <fullName evidence="4">Uncharacterized protein</fullName>
    </submittedName>
</protein>
<feature type="region of interest" description="Disordered" evidence="2">
    <location>
        <begin position="129"/>
        <end position="232"/>
    </location>
</feature>
<dbReference type="Proteomes" id="UP000738325">
    <property type="component" value="Unassembled WGS sequence"/>
</dbReference>
<feature type="compositionally biased region" description="Basic and acidic residues" evidence="2">
    <location>
        <begin position="391"/>
        <end position="400"/>
    </location>
</feature>
<keyword evidence="3" id="KW-1133">Transmembrane helix</keyword>
<dbReference type="InterPro" id="IPR007763">
    <property type="entry name" value="NDUFA12"/>
</dbReference>
<feature type="compositionally biased region" description="Acidic residues" evidence="2">
    <location>
        <begin position="376"/>
        <end position="386"/>
    </location>
</feature>
<feature type="compositionally biased region" description="Low complexity" evidence="2">
    <location>
        <begin position="129"/>
        <end position="144"/>
    </location>
</feature>
<dbReference type="InterPro" id="IPR052618">
    <property type="entry name" value="ComplexI_NDUFA12"/>
</dbReference>
<gene>
    <name evidence="4" type="ORF">BGZ99_007179</name>
</gene>
<feature type="compositionally biased region" description="Polar residues" evidence="2">
    <location>
        <begin position="409"/>
        <end position="423"/>
    </location>
</feature>
<proteinExistence type="inferred from homology"/>
<comment type="caution">
    <text evidence="4">The sequence shown here is derived from an EMBL/GenBank/DDBJ whole genome shotgun (WGS) entry which is preliminary data.</text>
</comment>
<dbReference type="EMBL" id="JAAAIP010000506">
    <property type="protein sequence ID" value="KAG0315906.1"/>
    <property type="molecule type" value="Genomic_DNA"/>
</dbReference>
<evidence type="ECO:0000313" key="4">
    <source>
        <dbReference type="EMBL" id="KAG0315906.1"/>
    </source>
</evidence>
<keyword evidence="3" id="KW-0472">Membrane</keyword>
<dbReference type="PANTHER" id="PTHR32470:SF2">
    <property type="entry name" value="NADH DEHYDROGENASE [UBIQUINONE] 1 ALPHA SUBCOMPLEX ASSEMBLY FACTOR 2"/>
    <property type="match status" value="1"/>
</dbReference>
<keyword evidence="5" id="KW-1185">Reference proteome</keyword>
<name>A0A9P6RAG4_9FUNG</name>
<dbReference type="Pfam" id="PF05071">
    <property type="entry name" value="NDUFA12"/>
    <property type="match status" value="1"/>
</dbReference>
<keyword evidence="3" id="KW-0812">Transmembrane</keyword>
<evidence type="ECO:0000256" key="1">
    <source>
        <dbReference type="ARBA" id="ARBA00007355"/>
    </source>
</evidence>
<organism evidence="4 5">
    <name type="scientific">Dissophora globulifera</name>
    <dbReference type="NCBI Taxonomy" id="979702"/>
    <lineage>
        <taxon>Eukaryota</taxon>
        <taxon>Fungi</taxon>
        <taxon>Fungi incertae sedis</taxon>
        <taxon>Mucoromycota</taxon>
        <taxon>Mortierellomycotina</taxon>
        <taxon>Mortierellomycetes</taxon>
        <taxon>Mortierellales</taxon>
        <taxon>Mortierellaceae</taxon>
        <taxon>Dissophora</taxon>
    </lineage>
</organism>
<dbReference type="PANTHER" id="PTHR32470">
    <property type="entry name" value="ADH DEHYDROGENASE [UBIQUINONE] 1 ALPHA SUBCOMPLEX ASSEMBLY FACTOR 2"/>
    <property type="match status" value="1"/>
</dbReference>
<reference evidence="4" key="1">
    <citation type="journal article" date="2020" name="Fungal Divers.">
        <title>Resolving the Mortierellaceae phylogeny through synthesis of multi-gene phylogenetics and phylogenomics.</title>
        <authorList>
            <person name="Vandepol N."/>
            <person name="Liber J."/>
            <person name="Desiro A."/>
            <person name="Na H."/>
            <person name="Kennedy M."/>
            <person name="Barry K."/>
            <person name="Grigoriev I.V."/>
            <person name="Miller A.N."/>
            <person name="O'Donnell K."/>
            <person name="Stajich J.E."/>
            <person name="Bonito G."/>
        </authorList>
    </citation>
    <scope>NUCLEOTIDE SEQUENCE</scope>
    <source>
        <strain evidence="4">REB-010B</strain>
    </source>
</reference>
<evidence type="ECO:0000256" key="3">
    <source>
        <dbReference type="SAM" id="Phobius"/>
    </source>
</evidence>